<dbReference type="InterPro" id="IPR050314">
    <property type="entry name" value="Glycosyl_Hydrlase_18"/>
</dbReference>
<sequence>MAPLITINNHTTASSPRPHILYTVQVTLNGRFSVVQRRYSEFVALHETLKDTFTLPPKRLLATTFIPSAWVDDTLIAERKAGLTQYISELLKSPEYKDAPALLDFLTAADSGSQKLKFDLEDAVPSTLSRKAAMNLNLDDEDDVGVEATPIAAAYYVDWAAGSFPPEKLDFSKFDILFFAFATPSSSSGINFGSGSQAILKRLATAAHNSGKGTKVVLSVGGWGGCQYFSSACSSSANRTKFVTALKSAVTNNGLDGIDLDWEYPNSPGAGQPYSSADAANLLSLIKSLRTSLGTSKVISAAVPHLPWLGSNGSALKDASAYASQMTYVNIMNYDVWGASSNPGPNSPLGNLCGTSKQPQASAQAALSQWKAAGFPASKILLGIPLYGYVSQSTKKVLTGSLLPSSDMLLLQKEEVPAGTIDALEGAVLRQDPSAPEMTTPVYGEMDVNFLNGSHARPTELKTVEGEVDAAAANLQSWWGQQIPFNAIKKSGALVKKSDGNYGEGGGFTMGWDNCSDTPYLFNVSQKTVVTYDDTWSIADKAKWAKQNGLAGCFTWSLDQDDGLTLQNVIRKNLGK</sequence>
<name>A0A369JFT6_HYPMA</name>
<evidence type="ECO:0000256" key="3">
    <source>
        <dbReference type="ARBA" id="ARBA00023024"/>
    </source>
</evidence>
<proteinExistence type="inferred from homology"/>
<keyword evidence="5 7" id="KW-0326">Glycosidase</keyword>
<dbReference type="InterPro" id="IPR011583">
    <property type="entry name" value="Chitinase_II/V-like_cat"/>
</dbReference>
<dbReference type="PROSITE" id="PS51910">
    <property type="entry name" value="GH18_2"/>
    <property type="match status" value="1"/>
</dbReference>
<evidence type="ECO:0000259" key="9">
    <source>
        <dbReference type="PROSITE" id="PS50195"/>
    </source>
</evidence>
<gene>
    <name evidence="11" type="primary">OVGP1</name>
    <name evidence="11" type="ORF">Hypma_001038</name>
</gene>
<dbReference type="Gene3D" id="3.30.1520.10">
    <property type="entry name" value="Phox-like domain"/>
    <property type="match status" value="1"/>
</dbReference>
<evidence type="ECO:0000256" key="8">
    <source>
        <dbReference type="RuleBase" id="RU004453"/>
    </source>
</evidence>
<evidence type="ECO:0000259" key="10">
    <source>
        <dbReference type="PROSITE" id="PS51910"/>
    </source>
</evidence>
<feature type="domain" description="PX" evidence="9">
    <location>
        <begin position="1"/>
        <end position="113"/>
    </location>
</feature>
<dbReference type="SUPFAM" id="SSF51445">
    <property type="entry name" value="(Trans)glycosidases"/>
    <property type="match status" value="1"/>
</dbReference>
<dbReference type="GO" id="GO:0006032">
    <property type="term" value="P:chitin catabolic process"/>
    <property type="evidence" value="ECO:0007669"/>
    <property type="project" value="UniProtKB-KW"/>
</dbReference>
<dbReference type="Pfam" id="PF00787">
    <property type="entry name" value="PX"/>
    <property type="match status" value="1"/>
</dbReference>
<dbReference type="Gene3D" id="3.20.20.80">
    <property type="entry name" value="Glycosidases"/>
    <property type="match status" value="2"/>
</dbReference>
<dbReference type="AlphaFoldDB" id="A0A369JFT6"/>
<evidence type="ECO:0000313" key="12">
    <source>
        <dbReference type="Proteomes" id="UP000076154"/>
    </source>
</evidence>
<protein>
    <submittedName>
        <fullName evidence="11">Oviduct-specific glycoprotein</fullName>
    </submittedName>
</protein>
<dbReference type="InterPro" id="IPR001683">
    <property type="entry name" value="PX_dom"/>
</dbReference>
<evidence type="ECO:0000256" key="6">
    <source>
        <dbReference type="ARBA" id="ARBA00023326"/>
    </source>
</evidence>
<dbReference type="InterPro" id="IPR001579">
    <property type="entry name" value="Glyco_hydro_18_chit_AS"/>
</dbReference>
<dbReference type="SMART" id="SM00312">
    <property type="entry name" value="PX"/>
    <property type="match status" value="1"/>
</dbReference>
<dbReference type="Proteomes" id="UP000076154">
    <property type="component" value="Unassembled WGS sequence"/>
</dbReference>
<dbReference type="InterPro" id="IPR036871">
    <property type="entry name" value="PX_dom_sf"/>
</dbReference>
<keyword evidence="12" id="KW-1185">Reference proteome</keyword>
<keyword evidence="4" id="KW-0119">Carbohydrate metabolism</keyword>
<evidence type="ECO:0000256" key="2">
    <source>
        <dbReference type="ARBA" id="ARBA00022801"/>
    </source>
</evidence>
<comment type="similarity">
    <text evidence="8">Belongs to the glycosyl hydrolase 18 family.</text>
</comment>
<dbReference type="GO" id="GO:0035091">
    <property type="term" value="F:phosphatidylinositol binding"/>
    <property type="evidence" value="ECO:0007669"/>
    <property type="project" value="InterPro"/>
</dbReference>
<dbReference type="GO" id="GO:0000272">
    <property type="term" value="P:polysaccharide catabolic process"/>
    <property type="evidence" value="ECO:0007669"/>
    <property type="project" value="UniProtKB-KW"/>
</dbReference>
<dbReference type="STRING" id="39966.A0A369JFT6"/>
<dbReference type="PROSITE" id="PS01095">
    <property type="entry name" value="GH18_1"/>
    <property type="match status" value="1"/>
</dbReference>
<comment type="caution">
    <text evidence="11">The sequence shown here is derived from an EMBL/GenBank/DDBJ whole genome shotgun (WGS) entry which is preliminary data.</text>
</comment>
<dbReference type="SUPFAM" id="SSF64268">
    <property type="entry name" value="PX domain"/>
    <property type="match status" value="1"/>
</dbReference>
<keyword evidence="2 7" id="KW-0378">Hydrolase</keyword>
<organism evidence="11 12">
    <name type="scientific">Hypsizygus marmoreus</name>
    <name type="common">White beech mushroom</name>
    <name type="synonym">Agaricus marmoreus</name>
    <dbReference type="NCBI Taxonomy" id="39966"/>
    <lineage>
        <taxon>Eukaryota</taxon>
        <taxon>Fungi</taxon>
        <taxon>Dikarya</taxon>
        <taxon>Basidiomycota</taxon>
        <taxon>Agaricomycotina</taxon>
        <taxon>Agaricomycetes</taxon>
        <taxon>Agaricomycetidae</taxon>
        <taxon>Agaricales</taxon>
        <taxon>Tricholomatineae</taxon>
        <taxon>Lyophyllaceae</taxon>
        <taxon>Hypsizygus</taxon>
    </lineage>
</organism>
<accession>A0A369JFT6</accession>
<dbReference type="InterPro" id="IPR017853">
    <property type="entry name" value="GH"/>
</dbReference>
<dbReference type="Pfam" id="PF00704">
    <property type="entry name" value="Glyco_hydro_18"/>
    <property type="match status" value="1"/>
</dbReference>
<dbReference type="PANTHER" id="PTHR11177:SF317">
    <property type="entry name" value="CHITINASE 12-RELATED"/>
    <property type="match status" value="1"/>
</dbReference>
<dbReference type="InterPro" id="IPR029070">
    <property type="entry name" value="Chitinase_insertion_sf"/>
</dbReference>
<dbReference type="GO" id="GO:0005576">
    <property type="term" value="C:extracellular region"/>
    <property type="evidence" value="ECO:0007669"/>
    <property type="project" value="TreeGrafter"/>
</dbReference>
<evidence type="ECO:0000256" key="5">
    <source>
        <dbReference type="ARBA" id="ARBA00023295"/>
    </source>
</evidence>
<evidence type="ECO:0000313" key="11">
    <source>
        <dbReference type="EMBL" id="RDB17716.1"/>
    </source>
</evidence>
<keyword evidence="6" id="KW-0624">Polysaccharide degradation</keyword>
<reference evidence="11" key="1">
    <citation type="submission" date="2018-04" db="EMBL/GenBank/DDBJ databases">
        <title>Whole genome sequencing of Hypsizygus marmoreus.</title>
        <authorList>
            <person name="Choi I.-G."/>
            <person name="Min B."/>
            <person name="Kim J.-G."/>
            <person name="Kim S."/>
            <person name="Oh Y.-L."/>
            <person name="Kong W.-S."/>
            <person name="Park H."/>
            <person name="Jeong J."/>
            <person name="Song E.-S."/>
        </authorList>
    </citation>
    <scope>NUCLEOTIDE SEQUENCE [LARGE SCALE GENOMIC DNA]</scope>
    <source>
        <strain evidence="11">51987-8</strain>
    </source>
</reference>
<comment type="catalytic activity">
    <reaction evidence="1">
        <text>Random endo-hydrolysis of N-acetyl-beta-D-glucosaminide (1-&gt;4)-beta-linkages in chitin and chitodextrins.</text>
        <dbReference type="EC" id="3.2.1.14"/>
    </reaction>
</comment>
<feature type="domain" description="GH18" evidence="10">
    <location>
        <begin position="150"/>
        <end position="576"/>
    </location>
</feature>
<dbReference type="GO" id="GO:0008843">
    <property type="term" value="F:endochitinase activity"/>
    <property type="evidence" value="ECO:0007669"/>
    <property type="project" value="UniProtKB-EC"/>
</dbReference>
<dbReference type="InterPro" id="IPR001223">
    <property type="entry name" value="Glyco_hydro18_cat"/>
</dbReference>
<dbReference type="EMBL" id="LUEZ02000110">
    <property type="protein sequence ID" value="RDB17716.1"/>
    <property type="molecule type" value="Genomic_DNA"/>
</dbReference>
<dbReference type="OrthoDB" id="73875at2759"/>
<evidence type="ECO:0000256" key="7">
    <source>
        <dbReference type="RuleBase" id="RU000489"/>
    </source>
</evidence>
<dbReference type="SMART" id="SM00636">
    <property type="entry name" value="Glyco_18"/>
    <property type="match status" value="1"/>
</dbReference>
<dbReference type="PROSITE" id="PS50195">
    <property type="entry name" value="PX"/>
    <property type="match status" value="1"/>
</dbReference>
<dbReference type="PANTHER" id="PTHR11177">
    <property type="entry name" value="CHITINASE"/>
    <property type="match status" value="1"/>
</dbReference>
<dbReference type="GO" id="GO:0008061">
    <property type="term" value="F:chitin binding"/>
    <property type="evidence" value="ECO:0007669"/>
    <property type="project" value="InterPro"/>
</dbReference>
<keyword evidence="3" id="KW-0146">Chitin degradation</keyword>
<evidence type="ECO:0000256" key="1">
    <source>
        <dbReference type="ARBA" id="ARBA00000822"/>
    </source>
</evidence>
<dbReference type="InParanoid" id="A0A369JFT6"/>
<evidence type="ECO:0000256" key="4">
    <source>
        <dbReference type="ARBA" id="ARBA00023277"/>
    </source>
</evidence>
<dbReference type="Gene3D" id="3.10.50.10">
    <property type="match status" value="1"/>
</dbReference>